<protein>
    <submittedName>
        <fullName evidence="1">Uncharacterized protein</fullName>
    </submittedName>
</protein>
<keyword evidence="2" id="KW-1185">Reference proteome</keyword>
<dbReference type="Proteomes" id="UP001235874">
    <property type="component" value="Chromosome"/>
</dbReference>
<reference evidence="1 2" key="1">
    <citation type="submission" date="2023-07" db="EMBL/GenBank/DDBJ databases">
        <title>Micromonospora profundi TRM 95458 converts glycerol to a new osmotic compound.</title>
        <authorList>
            <person name="Lu D."/>
        </authorList>
    </citation>
    <scope>NUCLEOTIDE SEQUENCE [LARGE SCALE GENOMIC DNA]</scope>
    <source>
        <strain evidence="1 2">TRM95458</strain>
    </source>
</reference>
<evidence type="ECO:0000313" key="2">
    <source>
        <dbReference type="Proteomes" id="UP001235874"/>
    </source>
</evidence>
<organism evidence="1 2">
    <name type="scientific">Micromonospora profundi</name>
    <dbReference type="NCBI Taxonomy" id="1420889"/>
    <lineage>
        <taxon>Bacteria</taxon>
        <taxon>Bacillati</taxon>
        <taxon>Actinomycetota</taxon>
        <taxon>Actinomycetes</taxon>
        <taxon>Micromonosporales</taxon>
        <taxon>Micromonosporaceae</taxon>
        <taxon>Micromonospora</taxon>
    </lineage>
</organism>
<dbReference type="RefSeq" id="WP_053655090.1">
    <property type="nucleotide sequence ID" value="NZ_CP130472.1"/>
</dbReference>
<name>A0AAJ6HVY7_9ACTN</name>
<gene>
    <name evidence="1" type="ORF">Q3V37_01440</name>
</gene>
<accession>A0AAJ6HVY7</accession>
<evidence type="ECO:0000313" key="1">
    <source>
        <dbReference type="EMBL" id="WLS45978.1"/>
    </source>
</evidence>
<dbReference type="EMBL" id="CP130472">
    <property type="protein sequence ID" value="WLS45978.1"/>
    <property type="molecule type" value="Genomic_DNA"/>
</dbReference>
<dbReference type="KEGG" id="mprn:Q3V37_01440"/>
<proteinExistence type="predicted"/>
<sequence length="254" mass="27676">MRRTFSREASGQRVAVYLEGVINRTGRSASDLDTTELIELAFNNSPAASRKVKKDMLPILVDLAQSQFPSGEQCAELVRAAEMRADRLRRKVRKRPTTAELGGALPASGPKTVVGQILKAQASYDRQLLSALPDEESREAAADLIDRAVTAVLRERFPPPSSADLVSRFAARVAKSSRDPRLDRILAEAVVRDVLLPQSADAIDAPDDLMLHAKIMTFVQAVEDLGLYSREVDSIISAAERAAEDAGVRLKAMP</sequence>
<dbReference type="AlphaFoldDB" id="A0AAJ6HVY7"/>